<evidence type="ECO:0000259" key="2">
    <source>
        <dbReference type="Pfam" id="PF13966"/>
    </source>
</evidence>
<evidence type="ECO:0008006" key="5">
    <source>
        <dbReference type="Google" id="ProtNLM"/>
    </source>
</evidence>
<dbReference type="CDD" id="cd06222">
    <property type="entry name" value="RNase_H_like"/>
    <property type="match status" value="1"/>
</dbReference>
<accession>A0AAV6WJU1</accession>
<organism evidence="3 4">
    <name type="scientific">Buddleja alternifolia</name>
    <dbReference type="NCBI Taxonomy" id="168488"/>
    <lineage>
        <taxon>Eukaryota</taxon>
        <taxon>Viridiplantae</taxon>
        <taxon>Streptophyta</taxon>
        <taxon>Embryophyta</taxon>
        <taxon>Tracheophyta</taxon>
        <taxon>Spermatophyta</taxon>
        <taxon>Magnoliopsida</taxon>
        <taxon>eudicotyledons</taxon>
        <taxon>Gunneridae</taxon>
        <taxon>Pentapetalae</taxon>
        <taxon>asterids</taxon>
        <taxon>lamiids</taxon>
        <taxon>Lamiales</taxon>
        <taxon>Scrophulariaceae</taxon>
        <taxon>Buddlejeae</taxon>
        <taxon>Buddleja</taxon>
    </lineage>
</organism>
<name>A0AAV6WJU1_9LAMI</name>
<dbReference type="Gene3D" id="3.30.420.10">
    <property type="entry name" value="Ribonuclease H-like superfamily/Ribonuclease H"/>
    <property type="match status" value="1"/>
</dbReference>
<dbReference type="Pfam" id="PF13456">
    <property type="entry name" value="RVT_3"/>
    <property type="match status" value="1"/>
</dbReference>
<evidence type="ECO:0000259" key="1">
    <source>
        <dbReference type="Pfam" id="PF13456"/>
    </source>
</evidence>
<dbReference type="GO" id="GO:0003676">
    <property type="term" value="F:nucleic acid binding"/>
    <property type="evidence" value="ECO:0007669"/>
    <property type="project" value="InterPro"/>
</dbReference>
<feature type="domain" description="Reverse transcriptase zinc-binding" evidence="2">
    <location>
        <begin position="13"/>
        <end position="81"/>
    </location>
</feature>
<dbReference type="InterPro" id="IPR052929">
    <property type="entry name" value="RNase_H-like_EbsB-rel"/>
</dbReference>
<feature type="domain" description="RNase H type-1" evidence="1">
    <location>
        <begin position="150"/>
        <end position="237"/>
    </location>
</feature>
<gene>
    <name evidence="3" type="ORF">BUALT_Bualt15G0121900</name>
</gene>
<dbReference type="InterPro" id="IPR002156">
    <property type="entry name" value="RNaseH_domain"/>
</dbReference>
<dbReference type="AlphaFoldDB" id="A0AAV6WJU1"/>
<sequence>MGTNISSSSSIQPGNWSFILGAKVPHRVRVFAWRVCRGILPTLSNLHRRKCQVMDICPCCEMHAESDMHILLECDMARQIWSLSDLPWGIIAGWHGSAEAWIRHVAFSLDSVDYQLFLVIACLGMKIQSASSSSTTWNPPPNGVVKVNFDGAMLSNMCGVVAAREAIELVAHGGWQDVILEGDCAQVISKLRNPCTDSSLISSVVYDIKLLCSCFHSVSFSHVMRTGNRVAHTLARLATFSLEGSVDHPASIIPILVAEYSAVA</sequence>
<dbReference type="Proteomes" id="UP000826271">
    <property type="component" value="Unassembled WGS sequence"/>
</dbReference>
<dbReference type="PANTHER" id="PTHR47074:SF73">
    <property type="entry name" value="OS04G0448401 PROTEIN"/>
    <property type="match status" value="1"/>
</dbReference>
<evidence type="ECO:0000313" key="3">
    <source>
        <dbReference type="EMBL" id="KAG8369155.1"/>
    </source>
</evidence>
<protein>
    <recommendedName>
        <fullName evidence="5">RNase H type-1 domain-containing protein</fullName>
    </recommendedName>
</protein>
<dbReference type="InterPro" id="IPR044730">
    <property type="entry name" value="RNase_H-like_dom_plant"/>
</dbReference>
<dbReference type="EMBL" id="WHWC01000015">
    <property type="protein sequence ID" value="KAG8369155.1"/>
    <property type="molecule type" value="Genomic_DNA"/>
</dbReference>
<dbReference type="GO" id="GO:0004523">
    <property type="term" value="F:RNA-DNA hybrid ribonuclease activity"/>
    <property type="evidence" value="ECO:0007669"/>
    <property type="project" value="InterPro"/>
</dbReference>
<comment type="caution">
    <text evidence="3">The sequence shown here is derived from an EMBL/GenBank/DDBJ whole genome shotgun (WGS) entry which is preliminary data.</text>
</comment>
<dbReference type="InterPro" id="IPR012337">
    <property type="entry name" value="RNaseH-like_sf"/>
</dbReference>
<dbReference type="Pfam" id="PF13966">
    <property type="entry name" value="zf-RVT"/>
    <property type="match status" value="1"/>
</dbReference>
<reference evidence="3" key="1">
    <citation type="submission" date="2019-10" db="EMBL/GenBank/DDBJ databases">
        <authorList>
            <person name="Zhang R."/>
            <person name="Pan Y."/>
            <person name="Wang J."/>
            <person name="Ma R."/>
            <person name="Yu S."/>
        </authorList>
    </citation>
    <scope>NUCLEOTIDE SEQUENCE</scope>
    <source>
        <strain evidence="3">LA-IB0</strain>
        <tissue evidence="3">Leaf</tissue>
    </source>
</reference>
<dbReference type="SUPFAM" id="SSF53098">
    <property type="entry name" value="Ribonuclease H-like"/>
    <property type="match status" value="1"/>
</dbReference>
<proteinExistence type="predicted"/>
<dbReference type="InterPro" id="IPR036397">
    <property type="entry name" value="RNaseH_sf"/>
</dbReference>
<dbReference type="InterPro" id="IPR026960">
    <property type="entry name" value="RVT-Znf"/>
</dbReference>
<evidence type="ECO:0000313" key="4">
    <source>
        <dbReference type="Proteomes" id="UP000826271"/>
    </source>
</evidence>
<keyword evidence="4" id="KW-1185">Reference proteome</keyword>
<dbReference type="PANTHER" id="PTHR47074">
    <property type="entry name" value="BNAC02G40300D PROTEIN"/>
    <property type="match status" value="1"/>
</dbReference>